<proteinExistence type="predicted"/>
<gene>
    <name evidence="1" type="ORF">OCBIM_22033824mg</name>
</gene>
<dbReference type="AlphaFoldDB" id="A0A0L8GGQ2"/>
<name>A0A0L8GGQ2_OCTBM</name>
<dbReference type="EMBL" id="KQ421891">
    <property type="protein sequence ID" value="KOF76059.1"/>
    <property type="molecule type" value="Genomic_DNA"/>
</dbReference>
<reference evidence="1" key="1">
    <citation type="submission" date="2015-07" db="EMBL/GenBank/DDBJ databases">
        <title>MeaNS - Measles Nucleotide Surveillance Program.</title>
        <authorList>
            <person name="Tran T."/>
            <person name="Druce J."/>
        </authorList>
    </citation>
    <scope>NUCLEOTIDE SEQUENCE</scope>
    <source>
        <strain evidence="1">UCB-OBI-ISO-001</strain>
        <tissue evidence="1">Gonad</tissue>
    </source>
</reference>
<evidence type="ECO:0000313" key="1">
    <source>
        <dbReference type="EMBL" id="KOF76059.1"/>
    </source>
</evidence>
<protein>
    <submittedName>
        <fullName evidence="1">Uncharacterized protein</fullName>
    </submittedName>
</protein>
<accession>A0A0L8GGQ2</accession>
<sequence>MMHVITCIVRVVDVPFNISSDGGLFLYHELCCFFCLIHAGFLHLGQRLSFIYT</sequence>
<organism evidence="1">
    <name type="scientific">Octopus bimaculoides</name>
    <name type="common">California two-spotted octopus</name>
    <dbReference type="NCBI Taxonomy" id="37653"/>
    <lineage>
        <taxon>Eukaryota</taxon>
        <taxon>Metazoa</taxon>
        <taxon>Spiralia</taxon>
        <taxon>Lophotrochozoa</taxon>
        <taxon>Mollusca</taxon>
        <taxon>Cephalopoda</taxon>
        <taxon>Coleoidea</taxon>
        <taxon>Octopodiformes</taxon>
        <taxon>Octopoda</taxon>
        <taxon>Incirrata</taxon>
        <taxon>Octopodidae</taxon>
        <taxon>Octopus</taxon>
    </lineage>
</organism>